<keyword evidence="1" id="KW-0472">Membrane</keyword>
<dbReference type="EMBL" id="MN739655">
    <property type="protein sequence ID" value="QHT18442.1"/>
    <property type="molecule type" value="Genomic_DNA"/>
</dbReference>
<protein>
    <submittedName>
        <fullName evidence="2">Uncharacterized protein</fullName>
    </submittedName>
</protein>
<dbReference type="AlphaFoldDB" id="A0A6C0DQ46"/>
<evidence type="ECO:0000256" key="1">
    <source>
        <dbReference type="SAM" id="Phobius"/>
    </source>
</evidence>
<keyword evidence="1" id="KW-1133">Transmembrane helix</keyword>
<feature type="transmembrane region" description="Helical" evidence="1">
    <location>
        <begin position="18"/>
        <end position="37"/>
    </location>
</feature>
<keyword evidence="1" id="KW-0812">Transmembrane</keyword>
<accession>A0A6C0DQ46</accession>
<organism evidence="2">
    <name type="scientific">viral metagenome</name>
    <dbReference type="NCBI Taxonomy" id="1070528"/>
    <lineage>
        <taxon>unclassified sequences</taxon>
        <taxon>metagenomes</taxon>
        <taxon>organismal metagenomes</taxon>
    </lineage>
</organism>
<evidence type="ECO:0000313" key="2">
    <source>
        <dbReference type="EMBL" id="QHT18442.1"/>
    </source>
</evidence>
<reference evidence="2" key="1">
    <citation type="journal article" date="2020" name="Nature">
        <title>Giant virus diversity and host interactions through global metagenomics.</title>
        <authorList>
            <person name="Schulz F."/>
            <person name="Roux S."/>
            <person name="Paez-Espino D."/>
            <person name="Jungbluth S."/>
            <person name="Walsh D.A."/>
            <person name="Denef V.J."/>
            <person name="McMahon K.D."/>
            <person name="Konstantinidis K.T."/>
            <person name="Eloe-Fadrosh E.A."/>
            <person name="Kyrpides N.C."/>
            <person name="Woyke T."/>
        </authorList>
    </citation>
    <scope>NUCLEOTIDE SEQUENCE</scope>
    <source>
        <strain evidence="2">GVMAG-M-3300023174-46</strain>
    </source>
</reference>
<proteinExistence type="predicted"/>
<name>A0A6C0DQ46_9ZZZZ</name>
<sequence length="251" mass="28314">MEDTSRNTRFLGLTPPQLALAILISGVAVYSAYIFYFKKKSVPPPSYKSGFRNMSPSPREGNKRSQFLYTNIFPNQGFLNFSGGQDDSKLLDIFESKQPRTDEGYGFLGDFTQLLQKLTAFKEDMTNEEYVVQNTRRQKFVTAEDIEPIGETAGRCFSKTISPRDLELSFEKWQVRAVVLLKELSAQYALSADEVKKAEDLLNGFLRDIHDTARKSCLQGEPTIAGALGPRDPGYYTPDSLNELGEYSGYY</sequence>